<evidence type="ECO:0000256" key="10">
    <source>
        <dbReference type="ARBA" id="ARBA00047838"/>
    </source>
</evidence>
<dbReference type="PANTHER" id="PTHR21235:SF2">
    <property type="entry name" value="IMIDAZOLE GLYCEROL PHOSPHATE SYNTHASE HISHF"/>
    <property type="match status" value="1"/>
</dbReference>
<evidence type="ECO:0000313" key="12">
    <source>
        <dbReference type="EMBL" id="OEE76424.1"/>
    </source>
</evidence>
<comment type="subunit">
    <text evidence="3">Heterodimer of HisH and HisF.</text>
</comment>
<sequence length="252" mass="27721">MLKRRIIPTMLYADFGLVKGQGFNAWRRTGSVIQTVKIYNMRNVDELVLLDINATTENREPDYKLIHDVADECFMPFSVGGGIRTVEQIRKVLIAGADKVVLNTAAIETPELIKEASETFGNQCIVVSLDAKKVDGEYKVFTHSGKKETSYSLVDAAKMVESYGAGELLVTRIEIDGSMVGYDHELFKLAVENVSIPVIGGGGAKDYQDMYYAFDCSGVDALAAAAIFHFTEQTPNEAKLYLAQQGISVRNS</sequence>
<comment type="function">
    <text evidence="8">IGPS catalyzes the conversion of PRFAR and glutamine to IGP, AICAR and glutamate. The HisF subunit catalyzes the cyclization activity that produces IGP and AICAR from PRFAR using the ammonia provided by the HisH subunit.</text>
</comment>
<proteinExistence type="inferred from homology"/>
<dbReference type="InterPro" id="IPR006062">
    <property type="entry name" value="His_biosynth"/>
</dbReference>
<dbReference type="Gene3D" id="3.20.20.70">
    <property type="entry name" value="Aldolase class I"/>
    <property type="match status" value="1"/>
</dbReference>
<dbReference type="Pfam" id="PF00977">
    <property type="entry name" value="His_biosynth"/>
    <property type="match status" value="1"/>
</dbReference>
<keyword evidence="6 11" id="KW-0368">Histidine biosynthesis</keyword>
<dbReference type="SUPFAM" id="SSF51366">
    <property type="entry name" value="Ribulose-phoshate binding barrel"/>
    <property type="match status" value="1"/>
</dbReference>
<dbReference type="GO" id="GO:0000105">
    <property type="term" value="P:L-histidine biosynthetic process"/>
    <property type="evidence" value="ECO:0007669"/>
    <property type="project" value="UniProtKB-UniPathway"/>
</dbReference>
<organism evidence="12 13">
    <name type="scientific">Vibrio genomosp. F6 str. FF-238</name>
    <dbReference type="NCBI Taxonomy" id="1191298"/>
    <lineage>
        <taxon>Bacteria</taxon>
        <taxon>Pseudomonadati</taxon>
        <taxon>Pseudomonadota</taxon>
        <taxon>Gammaproteobacteria</taxon>
        <taxon>Vibrionales</taxon>
        <taxon>Vibrionaceae</taxon>
        <taxon>Vibrio</taxon>
    </lineage>
</organism>
<evidence type="ECO:0000313" key="13">
    <source>
        <dbReference type="Proteomes" id="UP000094165"/>
    </source>
</evidence>
<evidence type="ECO:0000256" key="3">
    <source>
        <dbReference type="ARBA" id="ARBA00011152"/>
    </source>
</evidence>
<reference evidence="12 13" key="1">
    <citation type="journal article" date="2012" name="Science">
        <title>Ecological populations of bacteria act as socially cohesive units of antibiotic production and resistance.</title>
        <authorList>
            <person name="Cordero O.X."/>
            <person name="Wildschutte H."/>
            <person name="Kirkup B."/>
            <person name="Proehl S."/>
            <person name="Ngo L."/>
            <person name="Hussain F."/>
            <person name="Le Roux F."/>
            <person name="Mincer T."/>
            <person name="Polz M.F."/>
        </authorList>
    </citation>
    <scope>NUCLEOTIDE SEQUENCE [LARGE SCALE GENOMIC DNA]</scope>
    <source>
        <strain evidence="12 13">FF-238</strain>
    </source>
</reference>
<dbReference type="EMBL" id="AJYW02000121">
    <property type="protein sequence ID" value="OEE76424.1"/>
    <property type="molecule type" value="Genomic_DNA"/>
</dbReference>
<evidence type="ECO:0000256" key="8">
    <source>
        <dbReference type="ARBA" id="ARBA00025475"/>
    </source>
</evidence>
<evidence type="ECO:0000256" key="1">
    <source>
        <dbReference type="ARBA" id="ARBA00005091"/>
    </source>
</evidence>
<evidence type="ECO:0000256" key="6">
    <source>
        <dbReference type="ARBA" id="ARBA00023102"/>
    </source>
</evidence>
<dbReference type="InterPro" id="IPR011060">
    <property type="entry name" value="RibuloseP-bd_barrel"/>
</dbReference>
<gene>
    <name evidence="12" type="ORF">A130_04980</name>
</gene>
<name>A0A1E5CZN4_9VIBR</name>
<dbReference type="CDD" id="cd04731">
    <property type="entry name" value="HisF"/>
    <property type="match status" value="1"/>
</dbReference>
<dbReference type="RefSeq" id="WP_017052195.1">
    <property type="nucleotide sequence ID" value="NZ_AJYW02000121.1"/>
</dbReference>
<dbReference type="InterPro" id="IPR004651">
    <property type="entry name" value="HisF"/>
</dbReference>
<evidence type="ECO:0000256" key="5">
    <source>
        <dbReference type="ARBA" id="ARBA00022605"/>
    </source>
</evidence>
<evidence type="ECO:0000256" key="4">
    <source>
        <dbReference type="ARBA" id="ARBA00012809"/>
    </source>
</evidence>
<keyword evidence="7" id="KW-0456">Lyase</keyword>
<protein>
    <recommendedName>
        <fullName evidence="4">imidazole glycerol-phosphate synthase</fullName>
        <ecNumber evidence="4">4.3.2.10</ecNumber>
    </recommendedName>
    <alternativeName>
        <fullName evidence="9">IGP synthase cyclase subunit</fullName>
    </alternativeName>
</protein>
<dbReference type="AlphaFoldDB" id="A0A1E5CZN4"/>
<evidence type="ECO:0000256" key="7">
    <source>
        <dbReference type="ARBA" id="ARBA00023239"/>
    </source>
</evidence>
<keyword evidence="13" id="KW-1185">Reference proteome</keyword>
<comment type="caution">
    <text evidence="12">The sequence shown here is derived from an EMBL/GenBank/DDBJ whole genome shotgun (WGS) entry which is preliminary data.</text>
</comment>
<evidence type="ECO:0000256" key="11">
    <source>
        <dbReference type="RuleBase" id="RU003657"/>
    </source>
</evidence>
<dbReference type="UniPathway" id="UPA00031">
    <property type="reaction ID" value="UER00010"/>
</dbReference>
<keyword evidence="5 11" id="KW-0028">Amino-acid biosynthesis</keyword>
<comment type="pathway">
    <text evidence="1">Amino-acid biosynthesis; L-histidine biosynthesis; L-histidine from 5-phospho-alpha-D-ribose 1-diphosphate: step 5/9.</text>
</comment>
<comment type="similarity">
    <text evidence="2 11">Belongs to the HisA/HisF family.</text>
</comment>
<dbReference type="GO" id="GO:0000107">
    <property type="term" value="F:imidazoleglycerol-phosphate synthase activity"/>
    <property type="evidence" value="ECO:0007669"/>
    <property type="project" value="InterPro"/>
</dbReference>
<comment type="catalytic activity">
    <reaction evidence="10">
        <text>5-[(5-phospho-1-deoxy-D-ribulos-1-ylimino)methylamino]-1-(5-phospho-beta-D-ribosyl)imidazole-4-carboxamide + L-glutamine = D-erythro-1-(imidazol-4-yl)glycerol 3-phosphate + 5-amino-1-(5-phospho-beta-D-ribosyl)imidazole-4-carboxamide + L-glutamate + H(+)</text>
        <dbReference type="Rhea" id="RHEA:24793"/>
        <dbReference type="ChEBI" id="CHEBI:15378"/>
        <dbReference type="ChEBI" id="CHEBI:29985"/>
        <dbReference type="ChEBI" id="CHEBI:58278"/>
        <dbReference type="ChEBI" id="CHEBI:58359"/>
        <dbReference type="ChEBI" id="CHEBI:58475"/>
        <dbReference type="ChEBI" id="CHEBI:58525"/>
        <dbReference type="EC" id="4.3.2.10"/>
    </reaction>
</comment>
<dbReference type="EC" id="4.3.2.10" evidence="4"/>
<accession>A0A1E5CZN4</accession>
<dbReference type="PANTHER" id="PTHR21235">
    <property type="entry name" value="IMIDAZOLE GLYCEROL PHOSPHATE SYNTHASE SUBUNIT HISF/H IGP SYNTHASE SUBUNIT HISF/H"/>
    <property type="match status" value="1"/>
</dbReference>
<dbReference type="Proteomes" id="UP000094165">
    <property type="component" value="Unassembled WGS sequence"/>
</dbReference>
<dbReference type="InterPro" id="IPR050064">
    <property type="entry name" value="IGPS_HisA/HisF"/>
</dbReference>
<evidence type="ECO:0000256" key="9">
    <source>
        <dbReference type="ARBA" id="ARBA00030264"/>
    </source>
</evidence>
<dbReference type="GO" id="GO:0016829">
    <property type="term" value="F:lyase activity"/>
    <property type="evidence" value="ECO:0007669"/>
    <property type="project" value="UniProtKB-KW"/>
</dbReference>
<evidence type="ECO:0000256" key="2">
    <source>
        <dbReference type="ARBA" id="ARBA00009667"/>
    </source>
</evidence>
<dbReference type="InterPro" id="IPR013785">
    <property type="entry name" value="Aldolase_TIM"/>
</dbReference>